<dbReference type="EMBL" id="CP000656">
    <property type="protein sequence ID" value="ABP45288.1"/>
    <property type="molecule type" value="Genomic_DNA"/>
</dbReference>
<name>A4T219_MYCGI</name>
<dbReference type="AlphaFoldDB" id="A4T219"/>
<gene>
    <name evidence="1" type="ordered locus">Mflv_2811</name>
</gene>
<accession>A4T219</accession>
<protein>
    <submittedName>
        <fullName evidence="1">Uncharacterized protein</fullName>
    </submittedName>
</protein>
<dbReference type="KEGG" id="mgi:Mflv_2811"/>
<reference evidence="1" key="1">
    <citation type="submission" date="2007-04" db="EMBL/GenBank/DDBJ databases">
        <authorList>
            <consortium name="US DOE Joint Genome Institute"/>
            <person name="Copeland A."/>
            <person name="Lucas S."/>
            <person name="Lapidus A."/>
            <person name="Barry K."/>
            <person name="Detter J.C."/>
            <person name="Glavina del Rio T."/>
            <person name="Hammon N."/>
            <person name="Israni S."/>
            <person name="Dalin E."/>
            <person name="Tice H."/>
            <person name="Pitluck S."/>
            <person name="Chain P."/>
            <person name="Malfatti S."/>
            <person name="Shin M."/>
            <person name="Vergez L."/>
            <person name="Schmutz J."/>
            <person name="Larimer F."/>
            <person name="Land M."/>
            <person name="Hauser L."/>
            <person name="Kyrpides N."/>
            <person name="Mikhailova N."/>
            <person name="Miller C."/>
            <person name="Richardson P."/>
        </authorList>
    </citation>
    <scope>NUCLEOTIDE SEQUENCE</scope>
    <source>
        <strain evidence="1">PYR-GCK</strain>
    </source>
</reference>
<organism evidence="1">
    <name type="scientific">Mycolicibacterium gilvum (strain PYR-GCK)</name>
    <name type="common">Mycobacterium gilvum (strain PYR-GCK)</name>
    <dbReference type="NCBI Taxonomy" id="350054"/>
    <lineage>
        <taxon>Bacteria</taxon>
        <taxon>Bacillati</taxon>
        <taxon>Actinomycetota</taxon>
        <taxon>Actinomycetes</taxon>
        <taxon>Mycobacteriales</taxon>
        <taxon>Mycobacteriaceae</taxon>
        <taxon>Mycolicibacterium</taxon>
    </lineage>
</organism>
<reference evidence="1" key="2">
    <citation type="journal article" date="2013" name="PLoS ONE">
        <title>A Gene Expression Study of the Activities of Aromatic Ring-Cleavage Dioxygenases in Mycobacterium gilvum PYR-GCK to Changes in Salinity and pH during Pyrene Degradation.</title>
        <authorList>
            <person name="Badejo A.C."/>
            <person name="Badejo A.O."/>
            <person name="Shin K.H."/>
            <person name="Chai Y.G."/>
        </authorList>
    </citation>
    <scope>NUCLEOTIDE SEQUENCE [LARGE SCALE GENOMIC DNA]</scope>
    <source>
        <strain evidence="1">PYR-GCK</strain>
    </source>
</reference>
<evidence type="ECO:0000313" key="1">
    <source>
        <dbReference type="EMBL" id="ABP45288.1"/>
    </source>
</evidence>
<proteinExistence type="predicted"/>
<sequence>MRAIYWRRSVWWPTLTPLAIVGGAAIIRACSGLPTPRQAQRSEGSSIRAPPYDLRVPDLQTSVTEGDVGDRWSRRLRSALLPGVLGLTMTVGNGRQDDAISVG</sequence>
<dbReference type="HOGENOM" id="CLU_2260628_0_0_11"/>